<dbReference type="EMBL" id="JAGQFT020000006">
    <property type="protein sequence ID" value="MBS7457506.1"/>
    <property type="molecule type" value="Genomic_DNA"/>
</dbReference>
<comment type="caution">
    <text evidence="2">The sequence shown here is derived from an EMBL/GenBank/DDBJ whole genome shotgun (WGS) entry which is preliminary data.</text>
</comment>
<evidence type="ECO:0000256" key="1">
    <source>
        <dbReference type="SAM" id="MobiDB-lite"/>
    </source>
</evidence>
<keyword evidence="3" id="KW-1185">Reference proteome</keyword>
<feature type="region of interest" description="Disordered" evidence="1">
    <location>
        <begin position="50"/>
        <end position="69"/>
    </location>
</feature>
<evidence type="ECO:0000313" key="3">
    <source>
        <dbReference type="Proteomes" id="UP000675747"/>
    </source>
</evidence>
<dbReference type="Proteomes" id="UP000675747">
    <property type="component" value="Unassembled WGS sequence"/>
</dbReference>
<feature type="compositionally biased region" description="Basic and acidic residues" evidence="1">
    <location>
        <begin position="51"/>
        <end position="61"/>
    </location>
</feature>
<sequence>MTSDSDAILDDLRAAAQGRWPAATRVERLEALGLVSRHAGTLVLSAAGIESLERGHLEPRPEAPPSGRA</sequence>
<accession>A0AAP2CC43</accession>
<dbReference type="AlphaFoldDB" id="A0AAP2CC43"/>
<protein>
    <submittedName>
        <fullName evidence="2">Uncharacterized protein</fullName>
    </submittedName>
</protein>
<organism evidence="2 3">
    <name type="scientific">Coralloluteibacterium stylophorae</name>
    <dbReference type="NCBI Taxonomy" id="1776034"/>
    <lineage>
        <taxon>Bacteria</taxon>
        <taxon>Pseudomonadati</taxon>
        <taxon>Pseudomonadota</taxon>
        <taxon>Gammaproteobacteria</taxon>
        <taxon>Lysobacterales</taxon>
        <taxon>Lysobacteraceae</taxon>
        <taxon>Coralloluteibacterium</taxon>
    </lineage>
</organism>
<evidence type="ECO:0000313" key="2">
    <source>
        <dbReference type="EMBL" id="MBS7457506.1"/>
    </source>
</evidence>
<gene>
    <name evidence="2" type="ORF">KB893_010205</name>
</gene>
<proteinExistence type="predicted"/>
<dbReference type="RefSeq" id="WP_213173657.1">
    <property type="nucleotide sequence ID" value="NZ_JAGQFT020000006.1"/>
</dbReference>
<name>A0AAP2CC43_9GAMM</name>
<reference evidence="2 3" key="1">
    <citation type="journal article" date="2021" name="Microbiol. Resour. Announc.">
        <title>Draft Genome Sequence of Coralloluteibacterium stylophorae LMG 29479T.</title>
        <authorList>
            <person name="Karlyshev A.V."/>
            <person name="Kudryashova E.B."/>
            <person name="Ariskina E.V."/>
            <person name="Conroy A.P."/>
            <person name="Abidueva E.Y."/>
        </authorList>
    </citation>
    <scope>NUCLEOTIDE SEQUENCE [LARGE SCALE GENOMIC DNA]</scope>
    <source>
        <strain evidence="2 3">LMG 29479</strain>
    </source>
</reference>